<evidence type="ECO:0000256" key="2">
    <source>
        <dbReference type="SAM" id="SignalP"/>
    </source>
</evidence>
<proteinExistence type="predicted"/>
<sequence>MKAAFYFLLLTSLAGISIINSTCFCSNETTEIDIYEFQSCPYSTFKFLDEPLPSIFASEPSTFPLSLPLLTSEQLLQQLSSTTVAATANDNNLPDSAADDEVTSTAADNDDDLRNSVATSDNCPHPFENLMEYIYFVNGSSINFDSFADKEIVEDEPSSDVAPTLDEISKDLKNVEDYNIIVELDENVEVEEDFTVIIDFVGGNDEREFAIILEFISEVTDDQIEDEEDYTFEFGVDDVEDQYHFVNPTVENRQIKRSRFIPMLRR</sequence>
<accession>A0A914YK93</accession>
<keyword evidence="2" id="KW-0732">Signal</keyword>
<feature type="chain" id="PRO_5037572114" evidence="2">
    <location>
        <begin position="22"/>
        <end position="266"/>
    </location>
</feature>
<protein>
    <submittedName>
        <fullName evidence="4">Uncharacterized protein</fullName>
    </submittedName>
</protein>
<organism evidence="3 4">
    <name type="scientific">Panagrolaimus superbus</name>
    <dbReference type="NCBI Taxonomy" id="310955"/>
    <lineage>
        <taxon>Eukaryota</taxon>
        <taxon>Metazoa</taxon>
        <taxon>Ecdysozoa</taxon>
        <taxon>Nematoda</taxon>
        <taxon>Chromadorea</taxon>
        <taxon>Rhabditida</taxon>
        <taxon>Tylenchina</taxon>
        <taxon>Panagrolaimomorpha</taxon>
        <taxon>Panagrolaimoidea</taxon>
        <taxon>Panagrolaimidae</taxon>
        <taxon>Panagrolaimus</taxon>
    </lineage>
</organism>
<evidence type="ECO:0000256" key="1">
    <source>
        <dbReference type="SAM" id="MobiDB-lite"/>
    </source>
</evidence>
<evidence type="ECO:0000313" key="4">
    <source>
        <dbReference type="WBParaSite" id="PSU_v2.g19945.t1"/>
    </source>
</evidence>
<evidence type="ECO:0000313" key="3">
    <source>
        <dbReference type="Proteomes" id="UP000887577"/>
    </source>
</evidence>
<name>A0A914YK93_9BILA</name>
<feature type="region of interest" description="Disordered" evidence="1">
    <location>
        <begin position="87"/>
        <end position="119"/>
    </location>
</feature>
<dbReference type="AlphaFoldDB" id="A0A914YK93"/>
<feature type="signal peptide" evidence="2">
    <location>
        <begin position="1"/>
        <end position="21"/>
    </location>
</feature>
<dbReference type="WBParaSite" id="PSU_v2.g19945.t1">
    <property type="protein sequence ID" value="PSU_v2.g19945.t1"/>
    <property type="gene ID" value="PSU_v2.g19945"/>
</dbReference>
<keyword evidence="3" id="KW-1185">Reference proteome</keyword>
<reference evidence="4" key="1">
    <citation type="submission" date="2022-11" db="UniProtKB">
        <authorList>
            <consortium name="WormBaseParasite"/>
        </authorList>
    </citation>
    <scope>IDENTIFICATION</scope>
</reference>
<dbReference type="Proteomes" id="UP000887577">
    <property type="component" value="Unplaced"/>
</dbReference>